<dbReference type="Proteomes" id="UP000273159">
    <property type="component" value="Unassembled WGS sequence"/>
</dbReference>
<feature type="domain" description="Rhodanese" evidence="2">
    <location>
        <begin position="363"/>
        <end position="449"/>
    </location>
</feature>
<dbReference type="InterPro" id="IPR036873">
    <property type="entry name" value="Rhodanese-like_dom_sf"/>
</dbReference>
<dbReference type="Gene3D" id="3.60.15.10">
    <property type="entry name" value="Ribonuclease Z/Hydroxyacylglutathione hydrolase-like"/>
    <property type="match status" value="1"/>
</dbReference>
<keyword evidence="3" id="KW-0378">Hydrolase</keyword>
<dbReference type="GO" id="GO:0006749">
    <property type="term" value="P:glutathione metabolic process"/>
    <property type="evidence" value="ECO:0007669"/>
    <property type="project" value="InterPro"/>
</dbReference>
<dbReference type="InterPro" id="IPR036866">
    <property type="entry name" value="RibonucZ/Hydroxyglut_hydro"/>
</dbReference>
<dbReference type="PANTHER" id="PTHR43084">
    <property type="entry name" value="PERSULFIDE DIOXYGENASE ETHE1"/>
    <property type="match status" value="1"/>
</dbReference>
<dbReference type="InterPro" id="IPR044528">
    <property type="entry name" value="POD-like_MBL-fold"/>
</dbReference>
<dbReference type="PANTHER" id="PTHR43084:SF1">
    <property type="entry name" value="PERSULFIDE DIOXYGENASE ETHE1, MITOCHONDRIAL"/>
    <property type="match status" value="1"/>
</dbReference>
<dbReference type="CDD" id="cd00158">
    <property type="entry name" value="RHOD"/>
    <property type="match status" value="1"/>
</dbReference>
<dbReference type="SMART" id="SM00450">
    <property type="entry name" value="RHOD"/>
    <property type="match status" value="1"/>
</dbReference>
<dbReference type="SMART" id="SM00849">
    <property type="entry name" value="Lactamase_B"/>
    <property type="match status" value="1"/>
</dbReference>
<dbReference type="GO" id="GO:0070813">
    <property type="term" value="P:hydrogen sulfide metabolic process"/>
    <property type="evidence" value="ECO:0007669"/>
    <property type="project" value="TreeGrafter"/>
</dbReference>
<evidence type="ECO:0000256" key="1">
    <source>
        <dbReference type="ARBA" id="ARBA00022723"/>
    </source>
</evidence>
<organism evidence="3 4">
    <name type="scientific">Pseudarthrobacter phenanthrenivorans</name>
    <name type="common">Arthrobacter phenanthrenivorans</name>
    <dbReference type="NCBI Taxonomy" id="361575"/>
    <lineage>
        <taxon>Bacteria</taxon>
        <taxon>Bacillati</taxon>
        <taxon>Actinomycetota</taxon>
        <taxon>Actinomycetes</taxon>
        <taxon>Micrococcales</taxon>
        <taxon>Micrococcaceae</taxon>
        <taxon>Pseudarthrobacter</taxon>
    </lineage>
</organism>
<gene>
    <name evidence="3" type="ORF">D7Z96_10950</name>
</gene>
<dbReference type="Pfam" id="PF00753">
    <property type="entry name" value="Lactamase_B"/>
    <property type="match status" value="1"/>
</dbReference>
<dbReference type="AlphaFoldDB" id="A0A3B0FAT7"/>
<comment type="caution">
    <text evidence="3">The sequence shown here is derived from an EMBL/GenBank/DDBJ whole genome shotgun (WGS) entry which is preliminary data.</text>
</comment>
<keyword evidence="1" id="KW-0479">Metal-binding</keyword>
<evidence type="ECO:0000313" key="3">
    <source>
        <dbReference type="EMBL" id="RKO23796.1"/>
    </source>
</evidence>
<evidence type="ECO:0000259" key="2">
    <source>
        <dbReference type="PROSITE" id="PS50206"/>
    </source>
</evidence>
<evidence type="ECO:0000313" key="4">
    <source>
        <dbReference type="Proteomes" id="UP000273159"/>
    </source>
</evidence>
<dbReference type="GO" id="GO:0046872">
    <property type="term" value="F:metal ion binding"/>
    <property type="evidence" value="ECO:0007669"/>
    <property type="project" value="UniProtKB-KW"/>
</dbReference>
<sequence>MEVITIETPQLGDRTYLVHDGATGVVIDPQRDTDRVEKAVADAGVRITHVAETHIHNDYVTGGLQLARDHNAAYLVNAQDNVPYQRQPISDGDTVQVGRMTLKAVATPGHTHHHLSYIVTDGERRAVFSGGSLLYGSVGRTDLVSEEDTVPLTHHQYASVRRLVEEAGQDAGLYPTHGFGSFCSSGPASGAEASTIGEQLKENHALTDPDEDHFVRELIHNLTAYPSYYAHMAPINLAGPTAPDLELPDSLDGDELASRLRRGEWVVDLRNRIAFASSHLSGSVSFEYGDGTKFTAFLGWVLPWGEQLTLVGGRQDVENAIRDLSRIGIDNPDAAIGTGPQDVAPGAATSSYQSVGWQEVLQKPEEDLILDVRRTDEFSKSHIRQAVNIPVHELLRRMDDLPAGRVWVHCGSGYRSAVAASLLQRAGRDVVHIDGNFRDAKKAGMTLALNQAQTEPGTV</sequence>
<dbReference type="RefSeq" id="WP_120692534.1">
    <property type="nucleotide sequence ID" value="NZ_RBNH01000008.1"/>
</dbReference>
<dbReference type="GO" id="GO:0016787">
    <property type="term" value="F:hydrolase activity"/>
    <property type="evidence" value="ECO:0007669"/>
    <property type="project" value="UniProtKB-KW"/>
</dbReference>
<name>A0A3B0FAT7_PSEPS</name>
<dbReference type="SUPFAM" id="SSF52821">
    <property type="entry name" value="Rhodanese/Cell cycle control phosphatase"/>
    <property type="match status" value="2"/>
</dbReference>
<dbReference type="Pfam" id="PF00581">
    <property type="entry name" value="Rhodanese"/>
    <property type="match status" value="1"/>
</dbReference>
<reference evidence="4" key="2">
    <citation type="submission" date="2018-10" db="EMBL/GenBank/DDBJ databases">
        <authorList>
            <person name="Wang Y."/>
            <person name="Wang J."/>
            <person name="Yang X."/>
            <person name="Wang Z."/>
            <person name="Huang Y."/>
        </authorList>
    </citation>
    <scope>NUCLEOTIDE SEQUENCE [LARGE SCALE GENOMIC DNA]</scope>
    <source>
        <strain evidence="4">J015</strain>
    </source>
</reference>
<proteinExistence type="predicted"/>
<dbReference type="PROSITE" id="PS50206">
    <property type="entry name" value="RHODANESE_3"/>
    <property type="match status" value="1"/>
</dbReference>
<reference evidence="3 4" key="1">
    <citation type="submission" date="2018-10" db="EMBL/GenBank/DDBJ databases">
        <title>Genome-guide identification and characterization of bacteria that degrade polycyclic aromatic hydrocarbons and resist hexavalent chromium simultaneously.</title>
        <authorList>
            <person name="Feng H."/>
        </authorList>
    </citation>
    <scope>NUCLEOTIDE SEQUENCE [LARGE SCALE GENOMIC DNA]</scope>
    <source>
        <strain evidence="3 4">J015</strain>
    </source>
</reference>
<dbReference type="InterPro" id="IPR001763">
    <property type="entry name" value="Rhodanese-like_dom"/>
</dbReference>
<dbReference type="CDD" id="cd07724">
    <property type="entry name" value="POD-like_MBL-fold"/>
    <property type="match status" value="1"/>
</dbReference>
<dbReference type="EMBL" id="RBNH01000008">
    <property type="protein sequence ID" value="RKO23796.1"/>
    <property type="molecule type" value="Genomic_DNA"/>
</dbReference>
<accession>A0A3B0FAT7</accession>
<protein>
    <submittedName>
        <fullName evidence="3">MBL fold metallo-hydrolase</fullName>
    </submittedName>
</protein>
<dbReference type="Gene3D" id="3.40.250.10">
    <property type="entry name" value="Rhodanese-like domain"/>
    <property type="match status" value="2"/>
</dbReference>
<dbReference type="SUPFAM" id="SSF56281">
    <property type="entry name" value="Metallo-hydrolase/oxidoreductase"/>
    <property type="match status" value="1"/>
</dbReference>
<dbReference type="InterPro" id="IPR001279">
    <property type="entry name" value="Metallo-B-lactamas"/>
</dbReference>
<dbReference type="GO" id="GO:0050313">
    <property type="term" value="F:sulfur dioxygenase activity"/>
    <property type="evidence" value="ECO:0007669"/>
    <property type="project" value="InterPro"/>
</dbReference>
<dbReference type="InterPro" id="IPR051682">
    <property type="entry name" value="Mito_Persulfide_Diox"/>
</dbReference>